<dbReference type="GeneID" id="118405282"/>
<feature type="transmembrane region" description="Helical" evidence="12">
    <location>
        <begin position="371"/>
        <end position="391"/>
    </location>
</feature>
<feature type="transmembrane region" description="Helical" evidence="12">
    <location>
        <begin position="194"/>
        <end position="213"/>
    </location>
</feature>
<evidence type="ECO:0000256" key="8">
    <source>
        <dbReference type="ARBA" id="ARBA00022989"/>
    </source>
</evidence>
<proteinExistence type="inferred from homology"/>
<evidence type="ECO:0000256" key="4">
    <source>
        <dbReference type="ARBA" id="ARBA00022692"/>
    </source>
</evidence>
<evidence type="ECO:0000259" key="13">
    <source>
        <dbReference type="PROSITE" id="PS50893"/>
    </source>
</evidence>
<dbReference type="FunFam" id="1.20.1560.10:FF:000443">
    <property type="entry name" value="Uncharacterized protein"/>
    <property type="match status" value="1"/>
</dbReference>
<feature type="transmembrane region" description="Helical" evidence="12">
    <location>
        <begin position="156"/>
        <end position="174"/>
    </location>
</feature>
<comment type="subcellular location">
    <subcellularLocation>
        <location evidence="1">Membrane</location>
    </subcellularLocation>
</comment>
<keyword evidence="15" id="KW-1185">Reference proteome</keyword>
<dbReference type="PANTHER" id="PTHR24223:SF461">
    <property type="entry name" value="ATP-BINDING CASSETTE SUB-FAMILY C MEMBER SUR"/>
    <property type="match status" value="1"/>
</dbReference>
<dbReference type="Gene3D" id="1.20.1560.10">
    <property type="entry name" value="ABC transporter type 1, transmembrane domain"/>
    <property type="match status" value="2"/>
</dbReference>
<dbReference type="SUPFAM" id="SSF90123">
    <property type="entry name" value="ABC transporter transmembrane region"/>
    <property type="match status" value="2"/>
</dbReference>
<feature type="transmembrane region" description="Helical" evidence="12">
    <location>
        <begin position="1135"/>
        <end position="1158"/>
    </location>
</feature>
<dbReference type="FunFam" id="1.20.1560.10:FF:000006">
    <property type="entry name" value="ATP-binding cassette, sub-family C (CFTR/MRP), member 9"/>
    <property type="match status" value="1"/>
</dbReference>
<dbReference type="SMART" id="SM00382">
    <property type="entry name" value="AAA"/>
    <property type="match status" value="2"/>
</dbReference>
<keyword evidence="9 12" id="KW-0472">Membrane</keyword>
<dbReference type="PRINTS" id="PR01092">
    <property type="entry name" value="SULFNYLUREAR"/>
</dbReference>
<feature type="transmembrane region" description="Helical" evidence="12">
    <location>
        <begin position="54"/>
        <end position="74"/>
    </location>
</feature>
<dbReference type="OMA" id="CTRICKE"/>
<evidence type="ECO:0000256" key="5">
    <source>
        <dbReference type="ARBA" id="ARBA00022737"/>
    </source>
</evidence>
<dbReference type="GO" id="GO:0008281">
    <property type="term" value="F:sulfonylurea receptor activity"/>
    <property type="evidence" value="ECO:0007669"/>
    <property type="project" value="InterPro"/>
</dbReference>
<feature type="transmembrane region" description="Helical" evidence="12">
    <location>
        <begin position="483"/>
        <end position="501"/>
    </location>
</feature>
<dbReference type="CDD" id="cd03244">
    <property type="entry name" value="ABCC_MRP_domain2"/>
    <property type="match status" value="1"/>
</dbReference>
<keyword evidence="6" id="KW-0547">Nucleotide-binding</keyword>
<gene>
    <name evidence="16" type="primary">LOC118405282</name>
</gene>
<dbReference type="GO" id="GO:0016887">
    <property type="term" value="F:ATP hydrolysis activity"/>
    <property type="evidence" value="ECO:0007669"/>
    <property type="project" value="InterPro"/>
</dbReference>
<dbReference type="PROSITE" id="PS50893">
    <property type="entry name" value="ABC_TRANSPORTER_2"/>
    <property type="match status" value="2"/>
</dbReference>
<dbReference type="Gene3D" id="3.40.50.300">
    <property type="entry name" value="P-loop containing nucleotide triphosphate hydrolases"/>
    <property type="match status" value="2"/>
</dbReference>
<dbReference type="InterPro" id="IPR027417">
    <property type="entry name" value="P-loop_NTPase"/>
</dbReference>
<evidence type="ECO:0000313" key="15">
    <source>
        <dbReference type="Proteomes" id="UP000001554"/>
    </source>
</evidence>
<dbReference type="PANTHER" id="PTHR24223">
    <property type="entry name" value="ATP-BINDING CASSETTE SUB-FAMILY C"/>
    <property type="match status" value="1"/>
</dbReference>
<dbReference type="InterPro" id="IPR011527">
    <property type="entry name" value="ABC1_TM_dom"/>
</dbReference>
<dbReference type="KEGG" id="bfo:118405282"/>
<dbReference type="InterPro" id="IPR017871">
    <property type="entry name" value="ABC_transporter-like_CS"/>
</dbReference>
<keyword evidence="3" id="KW-0813">Transport</keyword>
<organism evidence="15 16">
    <name type="scientific">Branchiostoma floridae</name>
    <name type="common">Florida lancelet</name>
    <name type="synonym">Amphioxus</name>
    <dbReference type="NCBI Taxonomy" id="7739"/>
    <lineage>
        <taxon>Eukaryota</taxon>
        <taxon>Metazoa</taxon>
        <taxon>Chordata</taxon>
        <taxon>Cephalochordata</taxon>
        <taxon>Leptocardii</taxon>
        <taxon>Amphioxiformes</taxon>
        <taxon>Branchiostomatidae</taxon>
        <taxon>Branchiostoma</taxon>
    </lineage>
</organism>
<evidence type="ECO:0000313" key="16">
    <source>
        <dbReference type="RefSeq" id="XP_035660595.1"/>
    </source>
</evidence>
<dbReference type="SUPFAM" id="SSF52540">
    <property type="entry name" value="P-loop containing nucleoside triphosphate hydrolases"/>
    <property type="match status" value="2"/>
</dbReference>
<dbReference type="OrthoDB" id="6500128at2759"/>
<dbReference type="InterPro" id="IPR003593">
    <property type="entry name" value="AAA+_ATPase"/>
</dbReference>
<evidence type="ECO:0000256" key="12">
    <source>
        <dbReference type="SAM" id="Phobius"/>
    </source>
</evidence>
<reference evidence="15" key="1">
    <citation type="journal article" date="2020" name="Nat. Ecol. Evol.">
        <title>Deeply conserved synteny resolves early events in vertebrate evolution.</title>
        <authorList>
            <person name="Simakov O."/>
            <person name="Marletaz F."/>
            <person name="Yue J.X."/>
            <person name="O'Connell B."/>
            <person name="Jenkins J."/>
            <person name="Brandt A."/>
            <person name="Calef R."/>
            <person name="Tung C.H."/>
            <person name="Huang T.K."/>
            <person name="Schmutz J."/>
            <person name="Satoh N."/>
            <person name="Yu J.K."/>
            <person name="Putnam N.H."/>
            <person name="Green R.E."/>
            <person name="Rokhsar D.S."/>
        </authorList>
    </citation>
    <scope>NUCLEOTIDE SEQUENCE [LARGE SCALE GENOMIC DNA]</scope>
    <source>
        <strain evidence="15">S238N-H82</strain>
    </source>
</reference>
<dbReference type="InterPro" id="IPR003439">
    <property type="entry name" value="ABC_transporter-like_ATP-bd"/>
</dbReference>
<dbReference type="PROSITE" id="PS00211">
    <property type="entry name" value="ABC_TRANSPORTER_1"/>
    <property type="match status" value="2"/>
</dbReference>
<dbReference type="GO" id="GO:0006813">
    <property type="term" value="P:potassium ion transport"/>
    <property type="evidence" value="ECO:0007669"/>
    <property type="project" value="InterPro"/>
</dbReference>
<evidence type="ECO:0000256" key="10">
    <source>
        <dbReference type="ARBA" id="ARBA00023170"/>
    </source>
</evidence>
<dbReference type="PROSITE" id="PS50929">
    <property type="entry name" value="ABC_TM1F"/>
    <property type="match status" value="2"/>
</dbReference>
<evidence type="ECO:0000256" key="6">
    <source>
        <dbReference type="ARBA" id="ARBA00022741"/>
    </source>
</evidence>
<feature type="transmembrane region" description="Helical" evidence="12">
    <location>
        <begin position="1305"/>
        <end position="1329"/>
    </location>
</feature>
<keyword evidence="4 12" id="KW-0812">Transmembrane</keyword>
<evidence type="ECO:0000256" key="1">
    <source>
        <dbReference type="ARBA" id="ARBA00004370"/>
    </source>
</evidence>
<dbReference type="GO" id="GO:0032991">
    <property type="term" value="C:protein-containing complex"/>
    <property type="evidence" value="ECO:0007669"/>
    <property type="project" value="UniProtKB-ARBA"/>
</dbReference>
<name>A0A9J7HJ97_BRAFL</name>
<dbReference type="CDD" id="cd18602">
    <property type="entry name" value="ABC_6TM_SUR1_D2_like"/>
    <property type="match status" value="1"/>
</dbReference>
<dbReference type="Pfam" id="PF00664">
    <property type="entry name" value="ABC_membrane"/>
    <property type="match status" value="2"/>
</dbReference>
<feature type="domain" description="ABC transmembrane type-1" evidence="14">
    <location>
        <begin position="323"/>
        <end position="624"/>
    </location>
</feature>
<feature type="transmembrane region" description="Helical" evidence="12">
    <location>
        <begin position="86"/>
        <end position="108"/>
    </location>
</feature>
<feature type="transmembrane region" description="Helical" evidence="12">
    <location>
        <begin position="1053"/>
        <end position="1076"/>
    </location>
</feature>
<dbReference type="GO" id="GO:0005524">
    <property type="term" value="F:ATP binding"/>
    <property type="evidence" value="ECO:0007669"/>
    <property type="project" value="UniProtKB-KW"/>
</dbReference>
<dbReference type="InterPro" id="IPR036640">
    <property type="entry name" value="ABC1_TM_sf"/>
</dbReference>
<reference evidence="16" key="2">
    <citation type="submission" date="2025-08" db="UniProtKB">
        <authorList>
            <consortium name="RefSeq"/>
        </authorList>
    </citation>
    <scope>IDENTIFICATION</scope>
    <source>
        <strain evidence="16">S238N-H82</strain>
        <tissue evidence="16">Testes</tissue>
    </source>
</reference>
<evidence type="ECO:0000259" key="14">
    <source>
        <dbReference type="PROSITE" id="PS50929"/>
    </source>
</evidence>
<feature type="domain" description="ABC transporter" evidence="13">
    <location>
        <begin position="707"/>
        <end position="935"/>
    </location>
</feature>
<dbReference type="FunFam" id="3.40.50.300:FF:000197">
    <property type="entry name" value="ATP-binding cassette, sub-family C (CFTR/MRP), member 9"/>
    <property type="match status" value="1"/>
</dbReference>
<protein>
    <submittedName>
        <fullName evidence="16">ATP-binding cassette sub-family C member 9-like</fullName>
    </submittedName>
</protein>
<keyword evidence="7" id="KW-0067">ATP-binding</keyword>
<evidence type="ECO:0000256" key="3">
    <source>
        <dbReference type="ARBA" id="ARBA00022448"/>
    </source>
</evidence>
<sequence length="1650" mass="183760">MEALLCGPPYTTQFNYSTYGQQGDSTFGKQWNSTLPQPFSSLHDLECLVDGLNILPHMVVLPLAVILVAVVGHCRHHDYTRLQSRLWVLFPGHSVRWLTILVLLFVTMSEVGEGVLSDSFTPGHHPHLYVPWIMALLATILGSVFYNLVEKLNRPRMLLILGLYHLLSGGFKVLRLSHLYSRGVSTGSLRFQLTWASVLLYGVLVAVEGYVLYKKRYLSTTPVEVPVPDDLQDEAMRYAQPYASLPAWFSFSWMDWVLLLGYRQPLQAEQLGRLPQEISVEVALDRLTKVYNREKEKADRTGKQLSLWGVYIRAFLLSREFGLSGFLMLMTQVFLLISPLLLKLIIIYVTMETDKQTEEPIMLQERYMMNPWEFLQNGFVLLVLLLVVSVLRTGAQATSMALSFKVGKMLKCGMKALIYNKCLRLPSWLLENDHISMGQVTNHMNEGCSVLHFLIFLLHFSWASLFQLIAGSILLYYQLGWNAVLAVGFLVILLPVDLLIMKKMHDVNTQKMAKTDVRLKWINESIQGIKLLKLYAWEHLFVGKVTKARKDEIRQLYTHAGWNILAIFCNNASPLVATLIAFGSYEYFNDKPLTSADAFTALALFYTLHGPFSEIPGLLGLFTAASVATNRLGPFLQSLEVEGLGDGLRYGTEDGHMNGNVTADHSINESTNFNNMGQHEHTEDSSDVKFNSLRAQEDYNLADDVSVEVRDGSFTWEPESETANINGINLVVPKGKLTIVVGQVGSGKSSLLSAMLGEMRTLEGQVLWNKKHNTVSYASQRAWLLNASLRDNVTFGLPFDHVRYQQVISACCLQPDIDILPAGDLTEIGEKGINLSGGQKQRVSVARAMYAQTDIVLLDDPLSALDAHVGSHLFDQGIMGQLVKDCRTVVLVTHKLQYLEYAHLVVAMEKGRIIARGTLEEIRESSPDLHRGWMEAISDCVRQIDEGLEPNTGPTLQSQDQKPDHWKQQRSGAAVVGEHLLQNRLSRHLSVNSLAASVEDVWVRRADWPHGRAKKEESRAVQDLQYGNKEKQPDGELGKLVETEERMEGDVKLTYYVIFAAACGLHLAILVLILQVCKTGVTLAMDFWLADWSASNAGVNNDGQNHTGVDVNYTHGNKSQPIDVPDTTGYYITGYTGLSVGAIFLTAAAVAASILTSLRGARVMHDRMVHNIVRAPLRFFDTTPTGRILNRMAGDQGTLDNNLPGEMGYFLSAGLKVVSAIIAVAVITPYFLIGMIPIIVFYYFMQKFYRATARELQRIENIKNSPVYSQLSESFGGLSTIRAYRAEERFMDEMMTRINTAFTPAMYMMGVECWVAVRLVCAGAVIIFVAGLSSVVAGLHGLVSPAWVGLAISYAIRMQLELFLTVNSFAKVETCMTSVERVDTYSKVPGEIYQQKSAGNTIPPEEWPASGTVQLDSLSARYDRTLDPVLTTVTANIRAGEKVGICGRTGSGKSSLTLALFRMIDMFEGVISIDGVDISRVPLTLLRSRLSIIPQDPVLFSGTIRFNLDPEENSDDEELWKALEIAQLKTVVTDMPSKLDEMVTEGGENFSVGQRQLFCLARAFVRKSRILIMDEATASVDMETDAVLQEVIKVAFGDRTVITVAHRIATILNSDRILVLDQGKLVENDSPDNLLKKPDGLFTTMVKANK</sequence>
<dbReference type="CDD" id="cd03250">
    <property type="entry name" value="ABCC_MRP_domain1"/>
    <property type="match status" value="1"/>
</dbReference>
<dbReference type="InterPro" id="IPR050173">
    <property type="entry name" value="ABC_transporter_C-like"/>
</dbReference>
<comment type="similarity">
    <text evidence="2">Belongs to the ABC transporter superfamily. ABCC family. Conjugate transporter (TC 3.A.1.208) subfamily.</text>
</comment>
<dbReference type="Proteomes" id="UP000001554">
    <property type="component" value="Chromosome 18"/>
</dbReference>
<dbReference type="RefSeq" id="XP_035660595.1">
    <property type="nucleotide sequence ID" value="XM_035804702.1"/>
</dbReference>
<feature type="transmembrane region" description="Helical" evidence="12">
    <location>
        <begin position="326"/>
        <end position="351"/>
    </location>
</feature>
<accession>A0A9J7HJ97</accession>
<keyword evidence="11" id="KW-0325">Glycoprotein</keyword>
<evidence type="ECO:0000256" key="11">
    <source>
        <dbReference type="ARBA" id="ARBA00023180"/>
    </source>
</evidence>
<feature type="domain" description="ABC transmembrane type-1" evidence="14">
    <location>
        <begin position="1069"/>
        <end position="1374"/>
    </location>
</feature>
<keyword evidence="10" id="KW-0675">Receptor</keyword>
<feature type="transmembrane region" description="Helical" evidence="12">
    <location>
        <begin position="1217"/>
        <end position="1245"/>
    </location>
</feature>
<dbReference type="InterPro" id="IPR000388">
    <property type="entry name" value="ABCC8/9"/>
</dbReference>
<feature type="transmembrane region" description="Helical" evidence="12">
    <location>
        <begin position="453"/>
        <end position="477"/>
    </location>
</feature>
<feature type="transmembrane region" description="Helical" evidence="12">
    <location>
        <begin position="128"/>
        <end position="149"/>
    </location>
</feature>
<evidence type="ECO:0000256" key="7">
    <source>
        <dbReference type="ARBA" id="ARBA00022840"/>
    </source>
</evidence>
<keyword evidence="8 12" id="KW-1133">Transmembrane helix</keyword>
<dbReference type="GO" id="GO:0005886">
    <property type="term" value="C:plasma membrane"/>
    <property type="evidence" value="ECO:0000318"/>
    <property type="project" value="GO_Central"/>
</dbReference>
<keyword evidence="5" id="KW-0677">Repeat</keyword>
<dbReference type="GO" id="GO:0140359">
    <property type="term" value="F:ABC-type transporter activity"/>
    <property type="evidence" value="ECO:0000318"/>
    <property type="project" value="GO_Central"/>
</dbReference>
<evidence type="ECO:0000256" key="2">
    <source>
        <dbReference type="ARBA" id="ARBA00009726"/>
    </source>
</evidence>
<dbReference type="GO" id="GO:0055085">
    <property type="term" value="P:transmembrane transport"/>
    <property type="evidence" value="ECO:0000318"/>
    <property type="project" value="GO_Central"/>
</dbReference>
<feature type="domain" description="ABC transporter" evidence="13">
    <location>
        <begin position="1413"/>
        <end position="1647"/>
    </location>
</feature>
<dbReference type="Pfam" id="PF00005">
    <property type="entry name" value="ABC_tran"/>
    <property type="match status" value="2"/>
</dbReference>
<evidence type="ECO:0000256" key="9">
    <source>
        <dbReference type="ARBA" id="ARBA00023136"/>
    </source>
</evidence>
<dbReference type="FunFam" id="3.40.50.300:FF:002366">
    <property type="entry name" value="Uncharacterized protein"/>
    <property type="match status" value="1"/>
</dbReference>